<keyword evidence="3" id="KW-0812">Transmembrane</keyword>
<dbReference type="Pfam" id="PF07693">
    <property type="entry name" value="KAP_NTPase"/>
    <property type="match status" value="2"/>
</dbReference>
<evidence type="ECO:0000313" key="6">
    <source>
        <dbReference type="Proteomes" id="UP001151133"/>
    </source>
</evidence>
<dbReference type="Proteomes" id="UP001151133">
    <property type="component" value="Unassembled WGS sequence"/>
</dbReference>
<keyword evidence="3" id="KW-1133">Transmembrane helix</keyword>
<comment type="caution">
    <text evidence="5">The sequence shown here is derived from an EMBL/GenBank/DDBJ whole genome shotgun (WGS) entry which is preliminary data.</text>
</comment>
<feature type="domain" description="KAP NTPase" evidence="4">
    <location>
        <begin position="344"/>
        <end position="478"/>
    </location>
</feature>
<dbReference type="SUPFAM" id="SSF52540">
    <property type="entry name" value="P-loop containing nucleoside triphosphate hydrolases"/>
    <property type="match status" value="2"/>
</dbReference>
<evidence type="ECO:0000259" key="4">
    <source>
        <dbReference type="Pfam" id="PF07693"/>
    </source>
</evidence>
<feature type="compositionally biased region" description="Basic and acidic residues" evidence="2">
    <location>
        <begin position="856"/>
        <end position="868"/>
    </location>
</feature>
<evidence type="ECO:0000256" key="1">
    <source>
        <dbReference type="SAM" id="Coils"/>
    </source>
</evidence>
<evidence type="ECO:0000313" key="5">
    <source>
        <dbReference type="EMBL" id="MCV9934614.1"/>
    </source>
</evidence>
<dbReference type="RefSeq" id="WP_264288781.1">
    <property type="nucleotide sequence ID" value="NZ_JAOZEV010000030.1"/>
</dbReference>
<accession>A0A9X3HNN8</accession>
<protein>
    <submittedName>
        <fullName evidence="5">P-loop NTPase fold protein</fullName>
    </submittedName>
</protein>
<proteinExistence type="predicted"/>
<keyword evidence="1" id="KW-0175">Coiled coil</keyword>
<dbReference type="SUPFAM" id="SSF52949">
    <property type="entry name" value="Macro domain-like"/>
    <property type="match status" value="1"/>
</dbReference>
<dbReference type="PANTHER" id="PTHR22674">
    <property type="entry name" value="NTPASE, KAP FAMILY P-LOOP DOMAIN-CONTAINING 1"/>
    <property type="match status" value="1"/>
</dbReference>
<feature type="coiled-coil region" evidence="1">
    <location>
        <begin position="436"/>
        <end position="484"/>
    </location>
</feature>
<keyword evidence="6" id="KW-1185">Reference proteome</keyword>
<dbReference type="InterPro" id="IPR011646">
    <property type="entry name" value="KAP_P-loop"/>
</dbReference>
<gene>
    <name evidence="5" type="ORF">OIU80_20215</name>
</gene>
<dbReference type="InterPro" id="IPR052754">
    <property type="entry name" value="NTPase_KAP_P-loop"/>
</dbReference>
<keyword evidence="3" id="KW-0472">Membrane</keyword>
<reference evidence="5" key="1">
    <citation type="submission" date="2022-10" db="EMBL/GenBank/DDBJ databases">
        <title>Two novel species of Flavobacterium.</title>
        <authorList>
            <person name="Liu Q."/>
            <person name="Xin Y.-H."/>
        </authorList>
    </citation>
    <scope>NUCLEOTIDE SEQUENCE</scope>
    <source>
        <strain evidence="5">LS1R47</strain>
    </source>
</reference>
<dbReference type="EMBL" id="JAOZEV010000030">
    <property type="protein sequence ID" value="MCV9934614.1"/>
    <property type="molecule type" value="Genomic_DNA"/>
</dbReference>
<feature type="transmembrane region" description="Helical" evidence="3">
    <location>
        <begin position="563"/>
        <end position="584"/>
    </location>
</feature>
<dbReference type="InterPro" id="IPR043472">
    <property type="entry name" value="Macro_dom-like"/>
</dbReference>
<evidence type="ECO:0000256" key="3">
    <source>
        <dbReference type="SAM" id="Phobius"/>
    </source>
</evidence>
<feature type="domain" description="KAP NTPase" evidence="4">
    <location>
        <begin position="699"/>
        <end position="939"/>
    </location>
</feature>
<organism evidence="5 6">
    <name type="scientific">Flavobacterium frigoritolerans</name>
    <dbReference type="NCBI Taxonomy" id="2987686"/>
    <lineage>
        <taxon>Bacteria</taxon>
        <taxon>Pseudomonadati</taxon>
        <taxon>Bacteroidota</taxon>
        <taxon>Flavobacteriia</taxon>
        <taxon>Flavobacteriales</taxon>
        <taxon>Flavobacteriaceae</taxon>
        <taxon>Flavobacterium</taxon>
    </lineage>
</organism>
<dbReference type="AlphaFoldDB" id="A0A9X3HNN8"/>
<name>A0A9X3HNN8_9FLAO</name>
<feature type="transmembrane region" description="Helical" evidence="3">
    <location>
        <begin position="591"/>
        <end position="610"/>
    </location>
</feature>
<dbReference type="InterPro" id="IPR027417">
    <property type="entry name" value="P-loop_NTPase"/>
</dbReference>
<feature type="region of interest" description="Disordered" evidence="2">
    <location>
        <begin position="856"/>
        <end position="876"/>
    </location>
</feature>
<dbReference type="PANTHER" id="PTHR22674:SF6">
    <property type="entry name" value="NTPASE KAP FAMILY P-LOOP DOMAIN-CONTAINING PROTEIN 1"/>
    <property type="match status" value="1"/>
</dbReference>
<evidence type="ECO:0000256" key="2">
    <source>
        <dbReference type="SAM" id="MobiDB-lite"/>
    </source>
</evidence>
<sequence>MIDLYRIALNPSPADFNFAFAPINKEGAIGNLNSKILLAFGYNQTALNGLNLERGYDLFTVNESEVMFVVTIDGQRPTDELIRENFSKALNMYALELSGKKIFLPLLGTGNAGLSYEESYKIITSVLDENSKLLESVSAEITIAIPGDKKGSELYDGLIFEQEFKGSDIIMALQNSNHRFFLVDSNWDGSEQASRFYEQAIWETGYNEKYVQIINSIREGDFLIHKSTYPEKKKASLFCFRGWGRVTANRKDGTMVDVEWIDKDLKIDIKNLEYYRNTIIEPSFNDLQKIFDSLPQEMLVKLIGAILDPPEEDSHHIAGLVCDGDTGIDYLNIGPDVNAFSLVLAAKTFRPPLAVALLGKWGSGKSFFMKKLRKEIEDLSASRTGYFCEGIVHVHFNAWSYMDTNLWASITTNIFDELNYYIKNDSLAKNNTRIIEEKLVKDLSAAKEEVALLENQKNEIDSQLKKLDEKKKDTKEDLDTKIKLLRNKSLQSVLNEVDTQFKVETEITKALTENPGIGMDIAHFKKIVPEEYWVKPDELYEKAKSFPTYFKLFTTDKAARYNWLWVFGTLTIIFLIPLLLGIFVKFFKLHVVSVTPSLWILITAGGALYVRAVKTYRKFQPFLRKMWTIKEDYLKQRATAIDEFNQQEKALLQEIEYKTKELDSINTQITSVTVVKSTIEYKITNALTTSTLYDFIEKRCNSDDYKKHLGLVSIIRKDFQILSELFTGHSEELLKSGESAEFRALFNKPLERIILYIDDLDRCPEERVVEVLEAVNLLMAFPLFVVVVGVDPVWVRNALTVKYLQKHEEGKNGYKGIDPSDYLEKIFQIAFHLKTADDNDIKDMLRGLSEVQELPKVKKSDQTLKPDQNEDAQETLENADPLEQIDYPIIQKQQIRKETIVKALSFTEEERSFIEEMSIILGSNPRLIKRFINIYRIIKSHEYMRSPEMGKEEIELVLLTLALSLSRYRPVMTSILKYSQIPNQTGKLGEFLNPEIDSDDTFDLKDLKDLRRDLLKVLAAYKPESLEVKLTDFNKNAFFIKRFAF</sequence>